<evidence type="ECO:0000256" key="1">
    <source>
        <dbReference type="SAM" id="Phobius"/>
    </source>
</evidence>
<dbReference type="Proteomes" id="UP001085076">
    <property type="component" value="Miscellaneous, Linkage group lg01"/>
</dbReference>
<organism evidence="2 3">
    <name type="scientific">Dioscorea zingiberensis</name>
    <dbReference type="NCBI Taxonomy" id="325984"/>
    <lineage>
        <taxon>Eukaryota</taxon>
        <taxon>Viridiplantae</taxon>
        <taxon>Streptophyta</taxon>
        <taxon>Embryophyta</taxon>
        <taxon>Tracheophyta</taxon>
        <taxon>Spermatophyta</taxon>
        <taxon>Magnoliopsida</taxon>
        <taxon>Liliopsida</taxon>
        <taxon>Dioscoreales</taxon>
        <taxon>Dioscoreaceae</taxon>
        <taxon>Dioscorea</taxon>
    </lineage>
</organism>
<dbReference type="InterPro" id="IPR036397">
    <property type="entry name" value="RNaseH_sf"/>
</dbReference>
<name>A0A9D5DD98_9LILI</name>
<protein>
    <submittedName>
        <fullName evidence="2">Uncharacterized protein</fullName>
    </submittedName>
</protein>
<sequence length="228" mass="25870">MSYTIQLDPQVPVTADQSCYIVTIDEATILRVTVTTDDARIQEWLNLTLLSNGDNIVSIHAEPRPFCCELVPACAQPTIAALFIAIGLHVLVVQVRCSQALPQILANQLLANRRLFFIGMNQAHTSRWLRARGHNLNNCMDVRSLVAGITGRERLQTVGLRRLVRVVLRLTLNPSLSSRFCLLRWWFPNLSPELVMQGSIRAFMVFGMAWAILCASPSMRHLRRRRRR</sequence>
<keyword evidence="1" id="KW-0812">Transmembrane</keyword>
<dbReference type="AlphaFoldDB" id="A0A9D5DD98"/>
<dbReference type="SUPFAM" id="SSF53098">
    <property type="entry name" value="Ribonuclease H-like"/>
    <property type="match status" value="1"/>
</dbReference>
<dbReference type="InterPro" id="IPR012337">
    <property type="entry name" value="RNaseH-like_sf"/>
</dbReference>
<dbReference type="Gene3D" id="3.30.420.10">
    <property type="entry name" value="Ribonuclease H-like superfamily/Ribonuclease H"/>
    <property type="match status" value="1"/>
</dbReference>
<proteinExistence type="predicted"/>
<reference evidence="2" key="1">
    <citation type="submission" date="2021-03" db="EMBL/GenBank/DDBJ databases">
        <authorList>
            <person name="Li Z."/>
            <person name="Yang C."/>
        </authorList>
    </citation>
    <scope>NUCLEOTIDE SEQUENCE</scope>
    <source>
        <strain evidence="2">Dzin_1.0</strain>
        <tissue evidence="2">Leaf</tissue>
    </source>
</reference>
<dbReference type="OrthoDB" id="607706at2759"/>
<reference evidence="2" key="2">
    <citation type="journal article" date="2022" name="Hortic Res">
        <title>The genome of Dioscorea zingiberensis sheds light on the biosynthesis, origin and evolution of the medicinally important diosgenin saponins.</title>
        <authorList>
            <person name="Li Y."/>
            <person name="Tan C."/>
            <person name="Li Z."/>
            <person name="Guo J."/>
            <person name="Li S."/>
            <person name="Chen X."/>
            <person name="Wang C."/>
            <person name="Dai X."/>
            <person name="Yang H."/>
            <person name="Song W."/>
            <person name="Hou L."/>
            <person name="Xu J."/>
            <person name="Tong Z."/>
            <person name="Xu A."/>
            <person name="Yuan X."/>
            <person name="Wang W."/>
            <person name="Yang Q."/>
            <person name="Chen L."/>
            <person name="Sun Z."/>
            <person name="Wang K."/>
            <person name="Pan B."/>
            <person name="Chen J."/>
            <person name="Bao Y."/>
            <person name="Liu F."/>
            <person name="Qi X."/>
            <person name="Gang D.R."/>
            <person name="Wen J."/>
            <person name="Li J."/>
        </authorList>
    </citation>
    <scope>NUCLEOTIDE SEQUENCE</scope>
    <source>
        <strain evidence="2">Dzin_1.0</strain>
    </source>
</reference>
<keyword evidence="1" id="KW-0472">Membrane</keyword>
<comment type="caution">
    <text evidence="2">The sequence shown here is derived from an EMBL/GenBank/DDBJ whole genome shotgun (WGS) entry which is preliminary data.</text>
</comment>
<keyword evidence="3" id="KW-1185">Reference proteome</keyword>
<dbReference type="EMBL" id="JAGGNH010000001">
    <property type="protein sequence ID" value="KAJ0988928.1"/>
    <property type="molecule type" value="Genomic_DNA"/>
</dbReference>
<feature type="transmembrane region" description="Helical" evidence="1">
    <location>
        <begin position="199"/>
        <end position="219"/>
    </location>
</feature>
<keyword evidence="1" id="KW-1133">Transmembrane helix</keyword>
<evidence type="ECO:0000313" key="2">
    <source>
        <dbReference type="EMBL" id="KAJ0988928.1"/>
    </source>
</evidence>
<evidence type="ECO:0000313" key="3">
    <source>
        <dbReference type="Proteomes" id="UP001085076"/>
    </source>
</evidence>
<gene>
    <name evidence="2" type="ORF">J5N97_007284</name>
</gene>
<dbReference type="GO" id="GO:0003676">
    <property type="term" value="F:nucleic acid binding"/>
    <property type="evidence" value="ECO:0007669"/>
    <property type="project" value="InterPro"/>
</dbReference>
<accession>A0A9D5DD98</accession>